<accession>A0ABY6CGC1</accession>
<organism evidence="1 2">
    <name type="scientific">Devosia neptuniae</name>
    <dbReference type="NCBI Taxonomy" id="191302"/>
    <lineage>
        <taxon>Bacteria</taxon>
        <taxon>Pseudomonadati</taxon>
        <taxon>Pseudomonadota</taxon>
        <taxon>Alphaproteobacteria</taxon>
        <taxon>Hyphomicrobiales</taxon>
        <taxon>Devosiaceae</taxon>
        <taxon>Devosia</taxon>
    </lineage>
</organism>
<name>A0ABY6CGC1_9HYPH</name>
<dbReference type="RefSeq" id="WP_262170140.1">
    <property type="nucleotide sequence ID" value="NZ_CP104965.1"/>
</dbReference>
<proteinExistence type="predicted"/>
<evidence type="ECO:0000313" key="2">
    <source>
        <dbReference type="Proteomes" id="UP001061862"/>
    </source>
</evidence>
<keyword evidence="2" id="KW-1185">Reference proteome</keyword>
<evidence type="ECO:0000313" key="1">
    <source>
        <dbReference type="EMBL" id="UXN70868.1"/>
    </source>
</evidence>
<sequence>MIWNIKSKTLRAIVAWLFAGLAAVVVLALLPVAIVWLAAAGIAAGLRAAVADKEWWSLFKPWWAAARGKEAV</sequence>
<dbReference type="EMBL" id="CP104965">
    <property type="protein sequence ID" value="UXN70868.1"/>
    <property type="molecule type" value="Genomic_DNA"/>
</dbReference>
<dbReference type="Proteomes" id="UP001061862">
    <property type="component" value="Chromosome"/>
</dbReference>
<reference evidence="1 2" key="1">
    <citation type="submission" date="2022-09" db="EMBL/GenBank/DDBJ databases">
        <title>Interaction between co-microsymbionts with complementary sets of symbiotic genes in legume-rhizobium systems.</title>
        <authorList>
            <person name="Safronova V."/>
            <person name="Sazanova A."/>
            <person name="Afonin A."/>
            <person name="Chirak E."/>
        </authorList>
    </citation>
    <scope>NUCLEOTIDE SEQUENCE [LARGE SCALE GENOMIC DNA]</scope>
    <source>
        <strain evidence="1 2">A18/4-1</strain>
    </source>
</reference>
<protein>
    <submittedName>
        <fullName evidence="1">Uncharacterized protein</fullName>
    </submittedName>
</protein>
<gene>
    <name evidence="1" type="ORF">N8A98_06690</name>
</gene>